<dbReference type="Proteomes" id="UP001576776">
    <property type="component" value="Unassembled WGS sequence"/>
</dbReference>
<gene>
    <name evidence="4" type="ORF">ACE1B6_05325</name>
</gene>
<feature type="chain" id="PRO_5046948146" evidence="3">
    <location>
        <begin position="31"/>
        <end position="93"/>
    </location>
</feature>
<dbReference type="RefSeq" id="WP_413256205.1">
    <property type="nucleotide sequence ID" value="NZ_JBHFNS010000019.1"/>
</dbReference>
<keyword evidence="5" id="KW-1185">Reference proteome</keyword>
<keyword evidence="2" id="KW-1133">Transmembrane helix</keyword>
<feature type="transmembrane region" description="Helical" evidence="2">
    <location>
        <begin position="54"/>
        <end position="71"/>
    </location>
</feature>
<organism evidence="4 5">
    <name type="scientific">Floridaenema fluviatile BLCC-F154</name>
    <dbReference type="NCBI Taxonomy" id="3153640"/>
    <lineage>
        <taxon>Bacteria</taxon>
        <taxon>Bacillati</taxon>
        <taxon>Cyanobacteriota</taxon>
        <taxon>Cyanophyceae</taxon>
        <taxon>Oscillatoriophycideae</taxon>
        <taxon>Aerosakkonematales</taxon>
        <taxon>Aerosakkonemataceae</taxon>
        <taxon>Floridanema</taxon>
        <taxon>Floridanema fluviatile</taxon>
    </lineage>
</organism>
<keyword evidence="3" id="KW-0732">Signal</keyword>
<evidence type="ECO:0000256" key="3">
    <source>
        <dbReference type="SAM" id="SignalP"/>
    </source>
</evidence>
<evidence type="ECO:0000256" key="1">
    <source>
        <dbReference type="SAM" id="MobiDB-lite"/>
    </source>
</evidence>
<reference evidence="4 5" key="1">
    <citation type="submission" date="2024-09" db="EMBL/GenBank/DDBJ databases">
        <title>Floridaenema gen nov. (Aerosakkonemataceae, Aerosakkonematales ord. nov., Cyanobacteria) from benthic tropical and subtropical fresh waters, with the description of four new species.</title>
        <authorList>
            <person name="Moretto J.A."/>
            <person name="Berthold D.E."/>
            <person name="Lefler F.W."/>
            <person name="Huang I.-S."/>
            <person name="Laughinghouse H. IV."/>
        </authorList>
    </citation>
    <scope>NUCLEOTIDE SEQUENCE [LARGE SCALE GENOMIC DNA]</scope>
    <source>
        <strain evidence="4 5">BLCC-F154</strain>
    </source>
</reference>
<accession>A0ABV4Y8X0</accession>
<comment type="caution">
    <text evidence="4">The sequence shown here is derived from an EMBL/GenBank/DDBJ whole genome shotgun (WGS) entry which is preliminary data.</text>
</comment>
<dbReference type="EMBL" id="JBHFNS010000019">
    <property type="protein sequence ID" value="MFB2934679.1"/>
    <property type="molecule type" value="Genomic_DNA"/>
</dbReference>
<protein>
    <submittedName>
        <fullName evidence="4">WGxxGxxG family protein</fullName>
    </submittedName>
</protein>
<evidence type="ECO:0000256" key="2">
    <source>
        <dbReference type="SAM" id="Phobius"/>
    </source>
</evidence>
<feature type="signal peptide" evidence="3">
    <location>
        <begin position="1"/>
        <end position="30"/>
    </location>
</feature>
<evidence type="ECO:0000313" key="5">
    <source>
        <dbReference type="Proteomes" id="UP001576776"/>
    </source>
</evidence>
<dbReference type="NCBIfam" id="NF041742">
    <property type="entry name" value="WGxxGxxG_fam"/>
    <property type="match status" value="1"/>
</dbReference>
<keyword evidence="2" id="KW-0812">Transmembrane</keyword>
<feature type="region of interest" description="Disordered" evidence="1">
    <location>
        <begin position="72"/>
        <end position="93"/>
    </location>
</feature>
<sequence>MKTDKLSKFLGASLVTLSIASIPFTSPVSAQVTTTDPVTPTNRVVDYERDTFDWGWLGLLGLIGLAGLAGRNKHEESVRYREPDEATRPGTRY</sequence>
<dbReference type="NCBIfam" id="NF038039">
    <property type="entry name" value="WGxxGxxG-CTERM"/>
    <property type="match status" value="1"/>
</dbReference>
<feature type="compositionally biased region" description="Basic and acidic residues" evidence="1">
    <location>
        <begin position="72"/>
        <end position="87"/>
    </location>
</feature>
<name>A0ABV4Y8X0_9CYAN</name>
<evidence type="ECO:0000313" key="4">
    <source>
        <dbReference type="EMBL" id="MFB2934679.1"/>
    </source>
</evidence>
<proteinExistence type="predicted"/>
<keyword evidence="2" id="KW-0472">Membrane</keyword>